<organism evidence="2 3">
    <name type="scientific">Pleurodeles waltl</name>
    <name type="common">Iberian ribbed newt</name>
    <dbReference type="NCBI Taxonomy" id="8319"/>
    <lineage>
        <taxon>Eukaryota</taxon>
        <taxon>Metazoa</taxon>
        <taxon>Chordata</taxon>
        <taxon>Craniata</taxon>
        <taxon>Vertebrata</taxon>
        <taxon>Euteleostomi</taxon>
        <taxon>Amphibia</taxon>
        <taxon>Batrachia</taxon>
        <taxon>Caudata</taxon>
        <taxon>Salamandroidea</taxon>
        <taxon>Salamandridae</taxon>
        <taxon>Pleurodelinae</taxon>
        <taxon>Pleurodeles</taxon>
    </lineage>
</organism>
<feature type="compositionally biased region" description="Polar residues" evidence="1">
    <location>
        <begin position="1"/>
        <end position="10"/>
    </location>
</feature>
<reference evidence="2" key="1">
    <citation type="journal article" date="2022" name="bioRxiv">
        <title>Sequencing and chromosome-scale assembly of the giantPleurodeles waltlgenome.</title>
        <authorList>
            <person name="Brown T."/>
            <person name="Elewa A."/>
            <person name="Iarovenko S."/>
            <person name="Subramanian E."/>
            <person name="Araus A.J."/>
            <person name="Petzold A."/>
            <person name="Susuki M."/>
            <person name="Suzuki K.-i.T."/>
            <person name="Hayashi T."/>
            <person name="Toyoda A."/>
            <person name="Oliveira C."/>
            <person name="Osipova E."/>
            <person name="Leigh N.D."/>
            <person name="Simon A."/>
            <person name="Yun M.H."/>
        </authorList>
    </citation>
    <scope>NUCLEOTIDE SEQUENCE</scope>
    <source>
        <strain evidence="2">20211129_DDA</strain>
        <tissue evidence="2">Liver</tissue>
    </source>
</reference>
<name>A0AAV7TCT3_PLEWA</name>
<sequence>MRTPYGQQSSDTDDPPLADDPAMTTNAASAIMVELCSGFQAFDSRLDYLNDHLDRMGERIEHNDTRIGKAEERLSTVDDKTSSLMKCLE</sequence>
<protein>
    <submittedName>
        <fullName evidence="2">Uncharacterized protein</fullName>
    </submittedName>
</protein>
<accession>A0AAV7TCT3</accession>
<evidence type="ECO:0000256" key="1">
    <source>
        <dbReference type="SAM" id="MobiDB-lite"/>
    </source>
</evidence>
<comment type="caution">
    <text evidence="2">The sequence shown here is derived from an EMBL/GenBank/DDBJ whole genome shotgun (WGS) entry which is preliminary data.</text>
</comment>
<dbReference type="EMBL" id="JANPWB010000007">
    <property type="protein sequence ID" value="KAJ1174096.1"/>
    <property type="molecule type" value="Genomic_DNA"/>
</dbReference>
<feature type="region of interest" description="Disordered" evidence="1">
    <location>
        <begin position="1"/>
        <end position="23"/>
    </location>
</feature>
<proteinExistence type="predicted"/>
<dbReference type="AlphaFoldDB" id="A0AAV7TCT3"/>
<keyword evidence="3" id="KW-1185">Reference proteome</keyword>
<dbReference type="Proteomes" id="UP001066276">
    <property type="component" value="Chromosome 4_1"/>
</dbReference>
<evidence type="ECO:0000313" key="3">
    <source>
        <dbReference type="Proteomes" id="UP001066276"/>
    </source>
</evidence>
<gene>
    <name evidence="2" type="ORF">NDU88_005919</name>
</gene>
<evidence type="ECO:0000313" key="2">
    <source>
        <dbReference type="EMBL" id="KAJ1174096.1"/>
    </source>
</evidence>